<keyword evidence="3" id="KW-1185">Reference proteome</keyword>
<evidence type="ECO:0000256" key="1">
    <source>
        <dbReference type="SAM" id="MobiDB-lite"/>
    </source>
</evidence>
<proteinExistence type="predicted"/>
<protein>
    <submittedName>
        <fullName evidence="2">Uncharacterized protein</fullName>
    </submittedName>
</protein>
<feature type="region of interest" description="Disordered" evidence="1">
    <location>
        <begin position="1"/>
        <end position="45"/>
    </location>
</feature>
<evidence type="ECO:0000313" key="3">
    <source>
        <dbReference type="Proteomes" id="UP001604336"/>
    </source>
</evidence>
<sequence>MTDRDTTGGAMLSRGGHKPQQQLPFKITPNERPSMMTKPNRENKEAAHIDKLEEEFKDSEKVRAIRLQALSKEFENLRMKKAEMVKDYTLRVVGVVNQLKLNREEILDKKVVQKVLINLLERFDAVTTAIEHTKDLSSLSLTELTCALLAYEQ</sequence>
<comment type="caution">
    <text evidence="2">The sequence shown here is derived from an EMBL/GenBank/DDBJ whole genome shotgun (WGS) entry which is preliminary data.</text>
</comment>
<dbReference type="Proteomes" id="UP001604336">
    <property type="component" value="Unassembled WGS sequence"/>
</dbReference>
<reference evidence="3" key="1">
    <citation type="submission" date="2024-07" db="EMBL/GenBank/DDBJ databases">
        <title>Two chromosome-level genome assemblies of Korean endemic species Abeliophyllum distichum and Forsythia ovata (Oleaceae).</title>
        <authorList>
            <person name="Jang H."/>
        </authorList>
    </citation>
    <scope>NUCLEOTIDE SEQUENCE [LARGE SCALE GENOMIC DNA]</scope>
</reference>
<dbReference type="Pfam" id="PF14223">
    <property type="entry name" value="Retrotran_gag_2"/>
    <property type="match status" value="1"/>
</dbReference>
<name>A0ABD1REB2_9LAMI</name>
<gene>
    <name evidence="2" type="ORF">Adt_31503</name>
</gene>
<dbReference type="PANTHER" id="PTHR35317">
    <property type="entry name" value="OS04G0629600 PROTEIN"/>
    <property type="match status" value="1"/>
</dbReference>
<organism evidence="2 3">
    <name type="scientific">Abeliophyllum distichum</name>
    <dbReference type="NCBI Taxonomy" id="126358"/>
    <lineage>
        <taxon>Eukaryota</taxon>
        <taxon>Viridiplantae</taxon>
        <taxon>Streptophyta</taxon>
        <taxon>Embryophyta</taxon>
        <taxon>Tracheophyta</taxon>
        <taxon>Spermatophyta</taxon>
        <taxon>Magnoliopsida</taxon>
        <taxon>eudicotyledons</taxon>
        <taxon>Gunneridae</taxon>
        <taxon>Pentapetalae</taxon>
        <taxon>asterids</taxon>
        <taxon>lamiids</taxon>
        <taxon>Lamiales</taxon>
        <taxon>Oleaceae</taxon>
        <taxon>Forsythieae</taxon>
        <taxon>Abeliophyllum</taxon>
    </lineage>
</organism>
<accession>A0ABD1REB2</accession>
<dbReference type="PANTHER" id="PTHR35317:SF27">
    <property type="entry name" value="RETROVIRUS-RELATED POL POLYPROTEIN FROM TRANSPOSON TNT 1-94"/>
    <property type="match status" value="1"/>
</dbReference>
<dbReference type="EMBL" id="JBFOLK010000009">
    <property type="protein sequence ID" value="KAL2486747.1"/>
    <property type="molecule type" value="Genomic_DNA"/>
</dbReference>
<evidence type="ECO:0000313" key="2">
    <source>
        <dbReference type="EMBL" id="KAL2486747.1"/>
    </source>
</evidence>
<dbReference type="AlphaFoldDB" id="A0ABD1REB2"/>